<evidence type="ECO:0000313" key="6">
    <source>
        <dbReference type="Proteomes" id="UP001183246"/>
    </source>
</evidence>
<keyword evidence="6" id="KW-1185">Reference proteome</keyword>
<dbReference type="PANTHER" id="PTHR43004:SF19">
    <property type="entry name" value="BINDING MONOOXYGENASE, PUTATIVE (JCVI)-RELATED"/>
    <property type="match status" value="1"/>
</dbReference>
<keyword evidence="3" id="KW-0274">FAD</keyword>
<dbReference type="Pfam" id="PF01494">
    <property type="entry name" value="FAD_binding_3"/>
    <property type="match status" value="1"/>
</dbReference>
<proteinExistence type="predicted"/>
<dbReference type="Gene3D" id="3.50.50.60">
    <property type="entry name" value="FAD/NAD(P)-binding domain"/>
    <property type="match status" value="1"/>
</dbReference>
<reference evidence="6" key="1">
    <citation type="submission" date="2023-07" db="EMBL/GenBank/DDBJ databases">
        <title>30 novel species of actinomycetes from the DSMZ collection.</title>
        <authorList>
            <person name="Nouioui I."/>
        </authorList>
    </citation>
    <scope>NUCLEOTIDE SEQUENCE [LARGE SCALE GENOMIC DNA]</scope>
    <source>
        <strain evidence="6">DSM 44938</strain>
    </source>
</reference>
<comment type="caution">
    <text evidence="5">The sequence shown here is derived from an EMBL/GenBank/DDBJ whole genome shotgun (WGS) entry which is preliminary data.</text>
</comment>
<accession>A0ABU2MWQ8</accession>
<dbReference type="SUPFAM" id="SSF51905">
    <property type="entry name" value="FAD/NAD(P)-binding domain"/>
    <property type="match status" value="1"/>
</dbReference>
<organism evidence="5 6">
    <name type="scientific">Streptomyces litchfieldiae</name>
    <dbReference type="NCBI Taxonomy" id="3075543"/>
    <lineage>
        <taxon>Bacteria</taxon>
        <taxon>Bacillati</taxon>
        <taxon>Actinomycetota</taxon>
        <taxon>Actinomycetes</taxon>
        <taxon>Kitasatosporales</taxon>
        <taxon>Streptomycetaceae</taxon>
        <taxon>Streptomyces</taxon>
    </lineage>
</organism>
<dbReference type="EMBL" id="JAVREL010000016">
    <property type="protein sequence ID" value="MDT0345807.1"/>
    <property type="molecule type" value="Genomic_DNA"/>
</dbReference>
<keyword evidence="2" id="KW-0285">Flavoprotein</keyword>
<evidence type="ECO:0000259" key="4">
    <source>
        <dbReference type="Pfam" id="PF01494"/>
    </source>
</evidence>
<feature type="domain" description="FAD-binding" evidence="4">
    <location>
        <begin position="5"/>
        <end position="341"/>
    </location>
</feature>
<dbReference type="PANTHER" id="PTHR43004">
    <property type="entry name" value="TRK SYSTEM POTASSIUM UPTAKE PROTEIN"/>
    <property type="match status" value="1"/>
</dbReference>
<evidence type="ECO:0000313" key="5">
    <source>
        <dbReference type="EMBL" id="MDT0345807.1"/>
    </source>
</evidence>
<evidence type="ECO:0000256" key="2">
    <source>
        <dbReference type="ARBA" id="ARBA00022630"/>
    </source>
</evidence>
<protein>
    <submittedName>
        <fullName evidence="5">FAD-dependent oxidoreductase</fullName>
    </submittedName>
</protein>
<evidence type="ECO:0000256" key="1">
    <source>
        <dbReference type="ARBA" id="ARBA00001974"/>
    </source>
</evidence>
<name>A0ABU2MWQ8_9ACTN</name>
<dbReference type="InterPro" id="IPR050641">
    <property type="entry name" value="RIFMO-like"/>
</dbReference>
<dbReference type="Gene3D" id="3.30.70.2450">
    <property type="match status" value="1"/>
</dbReference>
<dbReference type="Gene3D" id="3.40.30.120">
    <property type="match status" value="1"/>
</dbReference>
<dbReference type="Proteomes" id="UP001183246">
    <property type="component" value="Unassembled WGS sequence"/>
</dbReference>
<gene>
    <name evidence="5" type="ORF">RM590_24920</name>
</gene>
<sequence length="524" mass="56503">MSGDLDVLIVGAGPTGLFTACELLRRGVSVRLVDRAPQAATVPKALALWPRALDLLTDLGVGDAVRRAGVPVRGFSYFSDGRPLASYPIPEGLRPLHLPQYETERVLTERLHSLGGKIERGVRLLTFDDVDFSGRIDATDGVTAVLEHGDAGVRRQRASYVIGADGAASTVRGALGIGFQGSTYELSFALIDTHVSGHLPPDQLLYYQAPTGTLMIAPLPDGMFRILSVMPRQGAEVSAPMMQRLLDERGPGGVTITDPVWQTVYRVHARTATEYQRGRVFLAGDAAHVHSPAGGQGMNNGLQDGYNLAWKLAAVLSGASPSSLLADYGRERAEATDRIVADTDRQTRAWMAGSRARIVARDAAFKLAGRTGVVPRFVFPVMAGRRVRYSPTRPTQVPAGRTRCRLLRGVPGRLRDGMVFPRELAVACGFAGPNAGIPEWTVVVLPAAHHGDLADRVERVTARWPGLRHVRLRRSEAAVTGCLAPGFYLIRPDGHIAAHGHEADVRHLGAELERVLTPTDGRQP</sequence>
<dbReference type="RefSeq" id="WP_311706940.1">
    <property type="nucleotide sequence ID" value="NZ_JAVREL010000016.1"/>
</dbReference>
<dbReference type="InterPro" id="IPR002938">
    <property type="entry name" value="FAD-bd"/>
</dbReference>
<evidence type="ECO:0000256" key="3">
    <source>
        <dbReference type="ARBA" id="ARBA00022827"/>
    </source>
</evidence>
<dbReference type="PRINTS" id="PR00420">
    <property type="entry name" value="RNGMNOXGNASE"/>
</dbReference>
<dbReference type="InterPro" id="IPR036188">
    <property type="entry name" value="FAD/NAD-bd_sf"/>
</dbReference>
<comment type="cofactor">
    <cofactor evidence="1">
        <name>FAD</name>
        <dbReference type="ChEBI" id="CHEBI:57692"/>
    </cofactor>
</comment>